<dbReference type="NCBIfam" id="TIGR00476">
    <property type="entry name" value="selD"/>
    <property type="match status" value="1"/>
</dbReference>
<gene>
    <name evidence="9" type="ORF">SAMN04488129_11454</name>
</gene>
<dbReference type="InterPro" id="IPR036676">
    <property type="entry name" value="PurM-like_C_sf"/>
</dbReference>
<keyword evidence="3" id="KW-0418">Kinase</keyword>
<keyword evidence="10" id="KW-1185">Reference proteome</keyword>
<dbReference type="InterPro" id="IPR036188">
    <property type="entry name" value="FAD/NAD-bd_sf"/>
</dbReference>
<keyword evidence="2" id="KW-0547">Nucleotide-binding</keyword>
<feature type="domain" description="PurM-like N-terminal" evidence="6">
    <location>
        <begin position="454"/>
        <end position="562"/>
    </location>
</feature>
<dbReference type="RefSeq" id="WP_089714007.1">
    <property type="nucleotide sequence ID" value="NZ_FOBC01000014.1"/>
</dbReference>
<reference evidence="10" key="1">
    <citation type="submission" date="2016-10" db="EMBL/GenBank/DDBJ databases">
        <authorList>
            <person name="Varghese N."/>
            <person name="Submissions S."/>
        </authorList>
    </citation>
    <scope>NUCLEOTIDE SEQUENCE [LARGE SCALE GENOMIC DNA]</scope>
    <source>
        <strain evidence="10">CGMCC 1.9150</strain>
    </source>
</reference>
<feature type="domain" description="FAD/NAD(P)-binding" evidence="8">
    <location>
        <begin position="15"/>
        <end position="304"/>
    </location>
</feature>
<accession>A0A1H7SBL9</accession>
<dbReference type="CDD" id="cd02195">
    <property type="entry name" value="SelD"/>
    <property type="match status" value="1"/>
</dbReference>
<name>A0A1H7SBL9_9GAMM</name>
<dbReference type="Gene3D" id="3.50.50.100">
    <property type="match status" value="1"/>
</dbReference>
<dbReference type="SUPFAM" id="SSF55326">
    <property type="entry name" value="PurM N-terminal domain-like"/>
    <property type="match status" value="1"/>
</dbReference>
<keyword evidence="4" id="KW-0067">ATP-binding</keyword>
<dbReference type="Pfam" id="PF00586">
    <property type="entry name" value="AIRS"/>
    <property type="match status" value="1"/>
</dbReference>
<dbReference type="PANTHER" id="PTHR10256">
    <property type="entry name" value="SELENIDE, WATER DIKINASE"/>
    <property type="match status" value="1"/>
</dbReference>
<sequence length="773" mass="83056">MQQPQQPPELHALRDIVLVGGGHTHVGVLKRFAMKPEPGVRLTLICRDTHTPYSGMLPGYVAGHYTYDEVHIDLRRLAEYAGARFFRDEAIGIDHDARTMLCRSRPPVPYDWLSVNIGSTPRMDAVDGAGEHAVPVKPIHRFNDRWQALLRRIQEHPGQTRIAVVGGGAGGVELLLAMQYRLGRELAARAELSFALFTRGERILPTHNARVRAHFRDTLASRGVEVHTATEVVDVEAGRLQAADGTWHSADEIVWVTNAGGAAWLRDTRLALDADGFIEVDDTLRSPSDPHIFAAGDIARQVNHPREKAGVFAVRQGRPLADNLRAAATGRSLTPYRPQAKWLALISTGDRHAVASRGKLCLAGDWVWRWKDGIDRRFMAKFNDLPPMDEKSKPARKASRVVLDEEESAQAISAIAMRCGGCGAKVGASVLSRALATLEPVAREEVLVGLHAPDDAAVVRVPPGKDMVHTIDFFRAFIDDPYVFGKIAANHALGDIFAMGAEAQTATAVATVPQGLEAKVEDTVYQLMRGAVEVLNEAGCALVGGHTGEGSELALGFAVNGLIDAGGASISNDTALTKGGLRPGQALILTKPIGTGTLFAAHARLAARGRWIDAALESMCQSSRQAASSLREHGATACTDLTGFGLLGHLVEMTRPSGVDAELDLAALPLLEGAEETVAAGILSSLQPANVRLRRAIRDQADWVEHPRYPLLFDPQTAGGLLASVPAERAAGCLDALHALGYDRAALIGRILEPGEALEPIHLIDGNKHPLRG</sequence>
<dbReference type="Gene3D" id="3.30.1330.10">
    <property type="entry name" value="PurM-like, N-terminal domain"/>
    <property type="match status" value="1"/>
</dbReference>
<evidence type="ECO:0000256" key="4">
    <source>
        <dbReference type="ARBA" id="ARBA00022840"/>
    </source>
</evidence>
<dbReference type="SUPFAM" id="SSF51905">
    <property type="entry name" value="FAD/NAD(P)-binding domain"/>
    <property type="match status" value="2"/>
</dbReference>
<dbReference type="InterPro" id="IPR004536">
    <property type="entry name" value="SPS/SelD"/>
</dbReference>
<dbReference type="PRINTS" id="PR00368">
    <property type="entry name" value="FADPNR"/>
</dbReference>
<dbReference type="OrthoDB" id="9767928at2"/>
<dbReference type="InterPro" id="IPR036921">
    <property type="entry name" value="PurM-like_N_sf"/>
</dbReference>
<dbReference type="GO" id="GO:0005524">
    <property type="term" value="F:ATP binding"/>
    <property type="evidence" value="ECO:0007669"/>
    <property type="project" value="UniProtKB-KW"/>
</dbReference>
<dbReference type="GO" id="GO:0005737">
    <property type="term" value="C:cytoplasm"/>
    <property type="evidence" value="ECO:0007669"/>
    <property type="project" value="TreeGrafter"/>
</dbReference>
<dbReference type="InterPro" id="IPR023753">
    <property type="entry name" value="FAD/NAD-binding_dom"/>
</dbReference>
<dbReference type="InterPro" id="IPR016188">
    <property type="entry name" value="PurM-like_N"/>
</dbReference>
<keyword evidence="5" id="KW-0711">Selenium</keyword>
<evidence type="ECO:0000259" key="7">
    <source>
        <dbReference type="Pfam" id="PF02769"/>
    </source>
</evidence>
<evidence type="ECO:0000259" key="6">
    <source>
        <dbReference type="Pfam" id="PF00586"/>
    </source>
</evidence>
<evidence type="ECO:0000256" key="1">
    <source>
        <dbReference type="ARBA" id="ARBA00022679"/>
    </source>
</evidence>
<evidence type="ECO:0000256" key="3">
    <source>
        <dbReference type="ARBA" id="ARBA00022777"/>
    </source>
</evidence>
<dbReference type="InterPro" id="IPR010918">
    <property type="entry name" value="PurM-like_C_dom"/>
</dbReference>
<dbReference type="GO" id="GO:0004756">
    <property type="term" value="F:selenide, water dikinase activity"/>
    <property type="evidence" value="ECO:0007669"/>
    <property type="project" value="TreeGrafter"/>
</dbReference>
<dbReference type="NCBIfam" id="TIGR03169">
    <property type="entry name" value="Nterm_to_SelD"/>
    <property type="match status" value="1"/>
</dbReference>
<organism evidence="9 10">
    <name type="scientific">Halomonas daqiaonensis</name>
    <dbReference type="NCBI Taxonomy" id="650850"/>
    <lineage>
        <taxon>Bacteria</taxon>
        <taxon>Pseudomonadati</taxon>
        <taxon>Pseudomonadota</taxon>
        <taxon>Gammaproteobacteria</taxon>
        <taxon>Oceanospirillales</taxon>
        <taxon>Halomonadaceae</taxon>
        <taxon>Halomonas</taxon>
    </lineage>
</organism>
<proteinExistence type="predicted"/>
<dbReference type="SUPFAM" id="SSF56042">
    <property type="entry name" value="PurM C-terminal domain-like"/>
    <property type="match status" value="1"/>
</dbReference>
<dbReference type="Pfam" id="PF07992">
    <property type="entry name" value="Pyr_redox_2"/>
    <property type="match status" value="1"/>
</dbReference>
<dbReference type="Pfam" id="PF02769">
    <property type="entry name" value="AIRS_C"/>
    <property type="match status" value="1"/>
</dbReference>
<dbReference type="Proteomes" id="UP000198807">
    <property type="component" value="Unassembled WGS sequence"/>
</dbReference>
<evidence type="ECO:0000313" key="9">
    <source>
        <dbReference type="EMBL" id="SEL70042.1"/>
    </source>
</evidence>
<dbReference type="STRING" id="650850.SAMN04488129_11454"/>
<evidence type="ECO:0000256" key="2">
    <source>
        <dbReference type="ARBA" id="ARBA00022741"/>
    </source>
</evidence>
<evidence type="ECO:0000256" key="5">
    <source>
        <dbReference type="ARBA" id="ARBA00023266"/>
    </source>
</evidence>
<evidence type="ECO:0000259" key="8">
    <source>
        <dbReference type="Pfam" id="PF07992"/>
    </source>
</evidence>
<feature type="domain" description="PurM-like C-terminal" evidence="7">
    <location>
        <begin position="582"/>
        <end position="754"/>
    </location>
</feature>
<evidence type="ECO:0000313" key="10">
    <source>
        <dbReference type="Proteomes" id="UP000198807"/>
    </source>
</evidence>
<dbReference type="EMBL" id="FOBC01000014">
    <property type="protein sequence ID" value="SEL70042.1"/>
    <property type="molecule type" value="Genomic_DNA"/>
</dbReference>
<dbReference type="PANTHER" id="PTHR10256:SF0">
    <property type="entry name" value="INACTIVE SELENIDE, WATER DIKINASE-LIKE PROTEIN-RELATED"/>
    <property type="match status" value="1"/>
</dbReference>
<dbReference type="AlphaFoldDB" id="A0A1H7SBL9"/>
<dbReference type="Gene3D" id="3.90.650.10">
    <property type="entry name" value="PurM-like C-terminal domain"/>
    <property type="match status" value="1"/>
</dbReference>
<keyword evidence="1" id="KW-0808">Transferase</keyword>
<protein>
    <submittedName>
        <fullName evidence="9">Selenophosphate synthase</fullName>
    </submittedName>
</protein>
<dbReference type="InterPro" id="IPR017584">
    <property type="entry name" value="Pyridine_nucleo_diS_OxRdtase_N"/>
</dbReference>
<dbReference type="GO" id="GO:0016260">
    <property type="term" value="P:selenocysteine biosynthetic process"/>
    <property type="evidence" value="ECO:0007669"/>
    <property type="project" value="TreeGrafter"/>
</dbReference>
<dbReference type="GO" id="GO:0016491">
    <property type="term" value="F:oxidoreductase activity"/>
    <property type="evidence" value="ECO:0007669"/>
    <property type="project" value="InterPro"/>
</dbReference>